<keyword evidence="2" id="KW-1185">Reference proteome</keyword>
<proteinExistence type="predicted"/>
<evidence type="ECO:0000313" key="1">
    <source>
        <dbReference type="EMBL" id="KAL0937241.1"/>
    </source>
</evidence>
<reference evidence="1 2" key="1">
    <citation type="journal article" date="2020" name="Phytopathology">
        <title>Genome Sequence Resources of Colletotrichum truncatum, C. plurivorum, C. musicola, and C. sojae: Four Species Pathogenic to Soybean (Glycine max).</title>
        <authorList>
            <person name="Rogerio F."/>
            <person name="Boufleur T.R."/>
            <person name="Ciampi-Guillardi M."/>
            <person name="Sukno S.A."/>
            <person name="Thon M.R."/>
            <person name="Massola Junior N.S."/>
            <person name="Baroncelli R."/>
        </authorList>
    </citation>
    <scope>NUCLEOTIDE SEQUENCE [LARGE SCALE GENOMIC DNA]</scope>
    <source>
        <strain evidence="1 2">CMES1059</strain>
    </source>
</reference>
<sequence>MSGRFDKSGLSTAKLPDKTENDFIVIGIDFGTTFSGVSWAFSGQPNNIEVITRWASDMNFNSDTEKTPSTLLYRGIQNEAFWGYKIPAANNEDALKWFKLLLIDNKDISAELHNSPQIATAKTLLAEANKDTVNVVSSYIRLLWNHSIECITQSAGKALMRLCRFHVVVTLPAMWPDYSKARMRYAVENAGILHRRPAGNTVLSFISEPEAAALATMVDLRHRPDVKDGDHFVVCDAGGGTVDLISYQITSTSPLIVREAVRGNGRLCGAVFLDQAFIELMRGKIGPHIWDALPKDEVQRFINGDWEHGIKKQFNGQKREWIVTLPPGCVHASGTMNKKTLILSYADLDPMFRKITGKVTELVKEQIQQVKLRYGKLPKVIKSEARVTPCGILVGGFGRSAYLYNHLVQEVSNDGTDVLQAQGSRPWSAICRGAVIQGLTRQKLFTDLSVTVKSRIARINYGIVFWQHYNPDVHLLTDRVWDEVEMIWKAYNQVHWYLKQGTDVFGAKSVRHSYQRLFEKPPERIAEAIHYSESSAAPNRKDSTVKKLCTITWNSKIDFEALPTFTNPIGKIYHRLEFEIEMVSDGCSLEFTVYHDGKRVAAKNICADFEVHEDNAVKKNLNSCCSSDWNSEGYQSQTESLDSWVK</sequence>
<dbReference type="Proteomes" id="UP000805649">
    <property type="component" value="Unassembled WGS sequence"/>
</dbReference>
<name>A0ACC3YZA2_COLTU</name>
<evidence type="ECO:0000313" key="2">
    <source>
        <dbReference type="Proteomes" id="UP000805649"/>
    </source>
</evidence>
<protein>
    <submittedName>
        <fullName evidence="1">Uncharacterized protein</fullName>
    </submittedName>
</protein>
<comment type="caution">
    <text evidence="1">The sequence shown here is derived from an EMBL/GenBank/DDBJ whole genome shotgun (WGS) entry which is preliminary data.</text>
</comment>
<gene>
    <name evidence="1" type="ORF">CTRU02_206972</name>
</gene>
<organism evidence="1 2">
    <name type="scientific">Colletotrichum truncatum</name>
    <name type="common">Anthracnose fungus</name>
    <name type="synonym">Colletotrichum capsici</name>
    <dbReference type="NCBI Taxonomy" id="5467"/>
    <lineage>
        <taxon>Eukaryota</taxon>
        <taxon>Fungi</taxon>
        <taxon>Dikarya</taxon>
        <taxon>Ascomycota</taxon>
        <taxon>Pezizomycotina</taxon>
        <taxon>Sordariomycetes</taxon>
        <taxon>Hypocreomycetidae</taxon>
        <taxon>Glomerellales</taxon>
        <taxon>Glomerellaceae</taxon>
        <taxon>Colletotrichum</taxon>
        <taxon>Colletotrichum truncatum species complex</taxon>
    </lineage>
</organism>
<accession>A0ACC3YZA2</accession>
<dbReference type="EMBL" id="VUJX02000004">
    <property type="protein sequence ID" value="KAL0937241.1"/>
    <property type="molecule type" value="Genomic_DNA"/>
</dbReference>